<dbReference type="GO" id="GO:0005524">
    <property type="term" value="F:ATP binding"/>
    <property type="evidence" value="ECO:0007669"/>
    <property type="project" value="UniProtKB-KW"/>
</dbReference>
<gene>
    <name evidence="9" type="ORF">LSH36_76g05036</name>
</gene>
<reference evidence="9" key="1">
    <citation type="journal article" date="2023" name="Mol. Biol. Evol.">
        <title>Third-Generation Sequencing Reveals the Adaptive Role of the Epigenome in Three Deep-Sea Polychaetes.</title>
        <authorList>
            <person name="Perez M."/>
            <person name="Aroh O."/>
            <person name="Sun Y."/>
            <person name="Lan Y."/>
            <person name="Juniper S.K."/>
            <person name="Young C.R."/>
            <person name="Angers B."/>
            <person name="Qian P.Y."/>
        </authorList>
    </citation>
    <scope>NUCLEOTIDE SEQUENCE</scope>
    <source>
        <strain evidence="9">P08H-3</strain>
    </source>
</reference>
<dbReference type="Proteomes" id="UP001208570">
    <property type="component" value="Unassembled WGS sequence"/>
</dbReference>
<evidence type="ECO:0000256" key="4">
    <source>
        <dbReference type="ARBA" id="ARBA00022741"/>
    </source>
</evidence>
<dbReference type="SUPFAM" id="SSF56112">
    <property type="entry name" value="Protein kinase-like (PK-like)"/>
    <property type="match status" value="1"/>
</dbReference>
<keyword evidence="4" id="KW-0547">Nucleotide-binding</keyword>
<dbReference type="EMBL" id="JAODUP010000076">
    <property type="protein sequence ID" value="KAK2163635.1"/>
    <property type="molecule type" value="Genomic_DNA"/>
</dbReference>
<dbReference type="EC" id="2.7.11.22" evidence="1"/>
<proteinExistence type="predicted"/>
<name>A0AAD9K472_9ANNE</name>
<dbReference type="InterPro" id="IPR011009">
    <property type="entry name" value="Kinase-like_dom_sf"/>
</dbReference>
<dbReference type="GO" id="GO:0004693">
    <property type="term" value="F:cyclin-dependent protein serine/threonine kinase activity"/>
    <property type="evidence" value="ECO:0007669"/>
    <property type="project" value="UniProtKB-EC"/>
</dbReference>
<keyword evidence="5" id="KW-0418">Kinase</keyword>
<evidence type="ECO:0000256" key="5">
    <source>
        <dbReference type="ARBA" id="ARBA00022777"/>
    </source>
</evidence>
<keyword evidence="3" id="KW-0808">Transferase</keyword>
<dbReference type="AlphaFoldDB" id="A0AAD9K472"/>
<dbReference type="GO" id="GO:0005634">
    <property type="term" value="C:nucleus"/>
    <property type="evidence" value="ECO:0007669"/>
    <property type="project" value="TreeGrafter"/>
</dbReference>
<evidence type="ECO:0000256" key="6">
    <source>
        <dbReference type="ARBA" id="ARBA00022840"/>
    </source>
</evidence>
<keyword evidence="2" id="KW-0723">Serine/threonine-protein kinase</keyword>
<accession>A0AAD9K472</accession>
<evidence type="ECO:0000256" key="3">
    <source>
        <dbReference type="ARBA" id="ARBA00022679"/>
    </source>
</evidence>
<evidence type="ECO:0000256" key="8">
    <source>
        <dbReference type="ARBA" id="ARBA00048367"/>
    </source>
</evidence>
<organism evidence="9 10">
    <name type="scientific">Paralvinella palmiformis</name>
    <dbReference type="NCBI Taxonomy" id="53620"/>
    <lineage>
        <taxon>Eukaryota</taxon>
        <taxon>Metazoa</taxon>
        <taxon>Spiralia</taxon>
        <taxon>Lophotrochozoa</taxon>
        <taxon>Annelida</taxon>
        <taxon>Polychaeta</taxon>
        <taxon>Sedentaria</taxon>
        <taxon>Canalipalpata</taxon>
        <taxon>Terebellida</taxon>
        <taxon>Terebelliformia</taxon>
        <taxon>Alvinellidae</taxon>
        <taxon>Paralvinella</taxon>
    </lineage>
</organism>
<dbReference type="PANTHER" id="PTHR24056:SF171">
    <property type="entry name" value="CYCLIN-DEPENDENT KINASE 20"/>
    <property type="match status" value="1"/>
</dbReference>
<evidence type="ECO:0000256" key="1">
    <source>
        <dbReference type="ARBA" id="ARBA00012425"/>
    </source>
</evidence>
<evidence type="ECO:0000256" key="2">
    <source>
        <dbReference type="ARBA" id="ARBA00022527"/>
    </source>
</evidence>
<sequence>MIESTILDLGAVGCIFGELLNNSPIFPGENDIDQLCCVLRVLGTPNEQMWPGLSELPDYNKITFPENPPIPFEEIIPDASEDALDLIKRFLVYPSKQRIPASEASRNILHTDTLLLNVLLQKLAYLHPYFFKEPLPAHYTELPIPVHSSKKLRRAHQAREYNIDQPLEESLIDPILLSPHVCNSETHLF</sequence>
<keyword evidence="6" id="KW-0067">ATP-binding</keyword>
<evidence type="ECO:0000313" key="9">
    <source>
        <dbReference type="EMBL" id="KAK2163635.1"/>
    </source>
</evidence>
<comment type="caution">
    <text evidence="9">The sequence shown here is derived from an EMBL/GenBank/DDBJ whole genome shotgun (WGS) entry which is preliminary data.</text>
</comment>
<keyword evidence="10" id="KW-1185">Reference proteome</keyword>
<comment type="catalytic activity">
    <reaction evidence="8">
        <text>L-seryl-[protein] + ATP = O-phospho-L-seryl-[protein] + ADP + H(+)</text>
        <dbReference type="Rhea" id="RHEA:17989"/>
        <dbReference type="Rhea" id="RHEA-COMP:9863"/>
        <dbReference type="Rhea" id="RHEA-COMP:11604"/>
        <dbReference type="ChEBI" id="CHEBI:15378"/>
        <dbReference type="ChEBI" id="CHEBI:29999"/>
        <dbReference type="ChEBI" id="CHEBI:30616"/>
        <dbReference type="ChEBI" id="CHEBI:83421"/>
        <dbReference type="ChEBI" id="CHEBI:456216"/>
        <dbReference type="EC" id="2.7.11.22"/>
    </reaction>
</comment>
<protein>
    <recommendedName>
        <fullName evidence="1">cyclin-dependent kinase</fullName>
        <ecNumber evidence="1">2.7.11.22</ecNumber>
    </recommendedName>
</protein>
<evidence type="ECO:0000313" key="10">
    <source>
        <dbReference type="Proteomes" id="UP001208570"/>
    </source>
</evidence>
<evidence type="ECO:0000256" key="7">
    <source>
        <dbReference type="ARBA" id="ARBA00047811"/>
    </source>
</evidence>
<dbReference type="Gene3D" id="1.10.510.10">
    <property type="entry name" value="Transferase(Phosphotransferase) domain 1"/>
    <property type="match status" value="1"/>
</dbReference>
<dbReference type="PANTHER" id="PTHR24056">
    <property type="entry name" value="CELL DIVISION PROTEIN KINASE"/>
    <property type="match status" value="1"/>
</dbReference>
<dbReference type="InterPro" id="IPR050108">
    <property type="entry name" value="CDK"/>
</dbReference>
<comment type="catalytic activity">
    <reaction evidence="7">
        <text>L-threonyl-[protein] + ATP = O-phospho-L-threonyl-[protein] + ADP + H(+)</text>
        <dbReference type="Rhea" id="RHEA:46608"/>
        <dbReference type="Rhea" id="RHEA-COMP:11060"/>
        <dbReference type="Rhea" id="RHEA-COMP:11605"/>
        <dbReference type="ChEBI" id="CHEBI:15378"/>
        <dbReference type="ChEBI" id="CHEBI:30013"/>
        <dbReference type="ChEBI" id="CHEBI:30616"/>
        <dbReference type="ChEBI" id="CHEBI:61977"/>
        <dbReference type="ChEBI" id="CHEBI:456216"/>
        <dbReference type="EC" id="2.7.11.22"/>
    </reaction>
</comment>